<evidence type="ECO:0000256" key="6">
    <source>
        <dbReference type="PROSITE-ProRule" id="PRU01313"/>
    </source>
</evidence>
<keyword evidence="10" id="KW-1185">Reference proteome</keyword>
<name>A0ABN7TBL8_OIKDI</name>
<organism evidence="9 10">
    <name type="scientific">Oikopleura dioica</name>
    <name type="common">Tunicate</name>
    <dbReference type="NCBI Taxonomy" id="34765"/>
    <lineage>
        <taxon>Eukaryota</taxon>
        <taxon>Metazoa</taxon>
        <taxon>Chordata</taxon>
        <taxon>Tunicata</taxon>
        <taxon>Appendicularia</taxon>
        <taxon>Copelata</taxon>
        <taxon>Oikopleuridae</taxon>
        <taxon>Oikopleura</taxon>
    </lineage>
</organism>
<feature type="region of interest" description="Disordered" evidence="7">
    <location>
        <begin position="476"/>
        <end position="522"/>
    </location>
</feature>
<keyword evidence="5 6" id="KW-0539">Nucleus</keyword>
<dbReference type="InterPro" id="IPR057520">
    <property type="entry name" value="GRHL1/CP2_C"/>
</dbReference>
<dbReference type="Proteomes" id="UP001158576">
    <property type="component" value="Chromosome 2"/>
</dbReference>
<feature type="compositionally biased region" description="Polar residues" evidence="7">
    <location>
        <begin position="476"/>
        <end position="511"/>
    </location>
</feature>
<feature type="region of interest" description="Disordered" evidence="7">
    <location>
        <begin position="1"/>
        <end position="37"/>
    </location>
</feature>
<evidence type="ECO:0000313" key="10">
    <source>
        <dbReference type="Proteomes" id="UP001158576"/>
    </source>
</evidence>
<protein>
    <submittedName>
        <fullName evidence="9">Oidioi.mRNA.OKI2018_I69.chr2.g8100.t1.cds</fullName>
    </submittedName>
</protein>
<evidence type="ECO:0000259" key="8">
    <source>
        <dbReference type="PROSITE" id="PS51968"/>
    </source>
</evidence>
<gene>
    <name evidence="9" type="ORF">OKIOD_LOCUS16865</name>
</gene>
<evidence type="ECO:0000256" key="5">
    <source>
        <dbReference type="ARBA" id="ARBA00023242"/>
    </source>
</evidence>
<evidence type="ECO:0000256" key="7">
    <source>
        <dbReference type="SAM" id="MobiDB-lite"/>
    </source>
</evidence>
<evidence type="ECO:0000256" key="4">
    <source>
        <dbReference type="ARBA" id="ARBA00023163"/>
    </source>
</evidence>
<dbReference type="PANTHER" id="PTHR11037">
    <property type="entry name" value="TRANSCRIPTION FACTOR CP2"/>
    <property type="match status" value="1"/>
</dbReference>
<sequence length="622" mass="69709">MSSGDASKTAEPPEDNKEDERDETPGQFTSEDEAWRSYLENPSMGLSIAANDEDTAGALATLYEYYKVPPDKRTKLGPASNLNKNNSSPTKSVKLHASSSSTRSITLVKTEPSTLSQSIPVKNEPDEDSNTSVGKIPGVISGQAITIENFNSNTFISRRSPDSTYSDTSKGSPLTCNFGAEEDEEFANLAAHNSENPDDDFHYSMEAPKSLKQKRDEPTMSYINKGHFYCITLKGSKKNLMMGIERVKSIISVVFGETKPDEEQLKHWKYWHSRQHTAKQRVIDIADYKESAMVREISEFSHNAISFVWDVNTVAKIYIAVNCLSTDFSAQKGIKGMPLLIQIDTFDENQPDEPIHRGACQIKVFCDKGAERKIRDEERKALRKRQKSGQYTMLQPQDVKGSIMSTGRKHDIVYYRTMHDTSINPVYFQPEISNSAVETMPFFQTRNSSLSVSEADTSSIFGALSELASFSNETLNAATRPPSSRNLYFPSNSSGITVTPTSAPSSLNQPDSETDEPTIKCPRQEPPSKILLYVRKSTEEIFDALMLRQPNVRGLTNAIAEKYAFDANKITRVYKKQKRGILVNMDDNIIQHYCHEDTFIIDFLYEDDGSVRVTLAEFTGNF</sequence>
<dbReference type="InterPro" id="IPR040167">
    <property type="entry name" value="TF_CP2-like"/>
</dbReference>
<accession>A0ABN7TBL8</accession>
<keyword evidence="3 6" id="KW-0238">DNA-binding</keyword>
<dbReference type="PANTHER" id="PTHR11037:SF20">
    <property type="entry name" value="PROTEIN GRAINYHEAD"/>
    <property type="match status" value="1"/>
</dbReference>
<proteinExistence type="predicted"/>
<evidence type="ECO:0000313" key="9">
    <source>
        <dbReference type="EMBL" id="CAG5114016.1"/>
    </source>
</evidence>
<reference evidence="9 10" key="1">
    <citation type="submission" date="2021-04" db="EMBL/GenBank/DDBJ databases">
        <authorList>
            <person name="Bliznina A."/>
        </authorList>
    </citation>
    <scope>NUCLEOTIDE SEQUENCE [LARGE SCALE GENOMIC DNA]</scope>
</reference>
<keyword evidence="4" id="KW-0804">Transcription</keyword>
<comment type="subcellular location">
    <subcellularLocation>
        <location evidence="1 6">Nucleus</location>
    </subcellularLocation>
</comment>
<keyword evidence="2" id="KW-0805">Transcription regulation</keyword>
<evidence type="ECO:0000256" key="1">
    <source>
        <dbReference type="ARBA" id="ARBA00004123"/>
    </source>
</evidence>
<feature type="compositionally biased region" description="Polar residues" evidence="7">
    <location>
        <begin position="80"/>
        <end position="120"/>
    </location>
</feature>
<feature type="region of interest" description="Disordered" evidence="7">
    <location>
        <begin position="70"/>
        <end position="136"/>
    </location>
</feature>
<dbReference type="EMBL" id="OU015567">
    <property type="protein sequence ID" value="CAG5114016.1"/>
    <property type="molecule type" value="Genomic_DNA"/>
</dbReference>
<dbReference type="PROSITE" id="PS51968">
    <property type="entry name" value="GRH_CP2_DB"/>
    <property type="match status" value="1"/>
</dbReference>
<dbReference type="Pfam" id="PF25416">
    <property type="entry name" value="GRHL1_C"/>
    <property type="match status" value="1"/>
</dbReference>
<dbReference type="Pfam" id="PF04516">
    <property type="entry name" value="CP2"/>
    <property type="match status" value="1"/>
</dbReference>
<evidence type="ECO:0000256" key="2">
    <source>
        <dbReference type="ARBA" id="ARBA00023015"/>
    </source>
</evidence>
<dbReference type="InterPro" id="IPR007604">
    <property type="entry name" value="CP2"/>
</dbReference>
<feature type="domain" description="Grh/CP2 DB" evidence="8">
    <location>
        <begin position="197"/>
        <end position="429"/>
    </location>
</feature>
<evidence type="ECO:0000256" key="3">
    <source>
        <dbReference type="ARBA" id="ARBA00023125"/>
    </source>
</evidence>